<dbReference type="PANTHER" id="PTHR24221">
    <property type="entry name" value="ATP-BINDING CASSETTE SUB-FAMILY B"/>
    <property type="match status" value="1"/>
</dbReference>
<dbReference type="OrthoDB" id="1240423at2"/>
<dbReference type="PROSITE" id="PS00211">
    <property type="entry name" value="ABC_TRANSPORTER_1"/>
    <property type="match status" value="1"/>
</dbReference>
<evidence type="ECO:0000256" key="1">
    <source>
        <dbReference type="ARBA" id="ARBA00004651"/>
    </source>
</evidence>
<evidence type="ECO:0000256" key="6">
    <source>
        <dbReference type="ARBA" id="ARBA00023136"/>
    </source>
</evidence>
<organism evidence="10 11">
    <name type="scientific">Kyrpidia tusciae (strain DSM 2912 / NBRC 15312 / T2)</name>
    <name type="common">Bacillus tusciae</name>
    <dbReference type="NCBI Taxonomy" id="562970"/>
    <lineage>
        <taxon>Bacteria</taxon>
        <taxon>Bacillati</taxon>
        <taxon>Bacillota</taxon>
        <taxon>Bacilli</taxon>
        <taxon>Bacillales</taxon>
        <taxon>Alicyclobacillaceae</taxon>
        <taxon>Kyrpidia</taxon>
    </lineage>
</organism>
<evidence type="ECO:0000313" key="10">
    <source>
        <dbReference type="EMBL" id="ADG06911.1"/>
    </source>
</evidence>
<keyword evidence="11" id="KW-1185">Reference proteome</keyword>
<dbReference type="Pfam" id="PF00664">
    <property type="entry name" value="ABC_membrane"/>
    <property type="match status" value="1"/>
</dbReference>
<comment type="subcellular location">
    <subcellularLocation>
        <location evidence="1">Cell membrane</location>
        <topology evidence="1">Multi-pass membrane protein</topology>
    </subcellularLocation>
</comment>
<proteinExistence type="predicted"/>
<feature type="transmembrane region" description="Helical" evidence="7">
    <location>
        <begin position="130"/>
        <end position="153"/>
    </location>
</feature>
<dbReference type="InterPro" id="IPR003439">
    <property type="entry name" value="ABC_transporter-like_ATP-bd"/>
</dbReference>
<dbReference type="GO" id="GO:0034040">
    <property type="term" value="F:ATPase-coupled lipid transmembrane transporter activity"/>
    <property type="evidence" value="ECO:0007669"/>
    <property type="project" value="TreeGrafter"/>
</dbReference>
<dbReference type="InterPro" id="IPR017871">
    <property type="entry name" value="ABC_transporter-like_CS"/>
</dbReference>
<dbReference type="SMART" id="SM00382">
    <property type="entry name" value="AAA"/>
    <property type="match status" value="1"/>
</dbReference>
<sequence>MKRRDWFFTYVKAYRRHLLLASVLGALGLGSSVGLMFTSGYLISSAALRPESILLLYVPIVAVRAFGISRAVLRYVERLVAHDLALSILAKMRSRFYRIIEPHALRFHTRYNAGEALGMMAGDMEHLQDLYVRTVIPAAAASLLYAGAVVAAGMVSGPLAWMIGPAIFVLWFVFPLLSYGALRRPSRHMQRWVRRMYRTLADALSGMGDLVAAGRQDDYLAVFSSLQKKKIDLERRMNTAGLLRDIAVQLVIALTVGLVILWSGNPAWHPGIPAVYFAAFVLATLSLADAFAPLSPAMEAIPAHRESLRRLADMEHTWGRADRPEQDPRHDGPSPVDVSTVEVVMDHVSFRYPGTTEWAVKDISLTIPQGKKIAILGKSGSGKSTMAHLLQGVFPPETGSVLVNGRPAHEWGDRMTEVLSVLNQNPHIFDTTVLENIRIGRPDAGPDEVRRAARLAQIETRILSLPAGYATRLYESGDRLSGGERRRIALARILLKDTPWIILDEPTAGLDPLTERRLLTTILAATEGKSLVLITHRLVGMERMDEILLIDEGRITDAGTHAELLERNPRYRAWFALDHPFVAAPRH</sequence>
<keyword evidence="4" id="KW-0067">ATP-binding</keyword>
<dbReference type="GO" id="GO:0005524">
    <property type="term" value="F:ATP binding"/>
    <property type="evidence" value="ECO:0007669"/>
    <property type="project" value="UniProtKB-KW"/>
</dbReference>
<dbReference type="GO" id="GO:0045454">
    <property type="term" value="P:cell redox homeostasis"/>
    <property type="evidence" value="ECO:0007669"/>
    <property type="project" value="InterPro"/>
</dbReference>
<keyword evidence="3" id="KW-0547">Nucleotide-binding</keyword>
<evidence type="ECO:0000256" key="7">
    <source>
        <dbReference type="SAM" id="Phobius"/>
    </source>
</evidence>
<dbReference type="Gene3D" id="3.40.50.300">
    <property type="entry name" value="P-loop containing nucleotide triphosphate hydrolases"/>
    <property type="match status" value="1"/>
</dbReference>
<feature type="transmembrane region" description="Helical" evidence="7">
    <location>
        <begin position="53"/>
        <end position="73"/>
    </location>
</feature>
<dbReference type="NCBIfam" id="TIGR02868">
    <property type="entry name" value="CydC"/>
    <property type="match status" value="1"/>
</dbReference>
<dbReference type="RefSeq" id="WP_013076194.1">
    <property type="nucleotide sequence ID" value="NC_014098.1"/>
</dbReference>
<feature type="domain" description="ABC transmembrane type-1" evidence="9">
    <location>
        <begin position="19"/>
        <end position="303"/>
    </location>
</feature>
<dbReference type="EMBL" id="CP002017">
    <property type="protein sequence ID" value="ADG06911.1"/>
    <property type="molecule type" value="Genomic_DNA"/>
</dbReference>
<feature type="transmembrane region" description="Helical" evidence="7">
    <location>
        <begin position="159"/>
        <end position="182"/>
    </location>
</feature>
<dbReference type="SUPFAM" id="SSF90123">
    <property type="entry name" value="ABC transporter transmembrane region"/>
    <property type="match status" value="1"/>
</dbReference>
<dbReference type="PANTHER" id="PTHR24221:SF653">
    <property type="entry name" value="TRANSPORT ATP-BINDING PROTEIN CYDC"/>
    <property type="match status" value="1"/>
</dbReference>
<dbReference type="STRING" id="562970.Btus_2235"/>
<reference evidence="10 11" key="1">
    <citation type="journal article" date="2011" name="Stand. Genomic Sci.">
        <title>Complete genome sequence of the thermophilic, hydrogen-oxidizing Bacillus tusciae type strain (T2) and reclassification in the new genus, Kyrpidia gen. nov. as Kyrpidia tusciae comb. nov. and emendation of the family Alicyclobacillaceae da Costa and Rainey, 2010.</title>
        <authorList>
            <person name="Klenk H.P."/>
            <person name="Lapidus A."/>
            <person name="Chertkov O."/>
            <person name="Copeland A."/>
            <person name="Del Rio T.G."/>
            <person name="Nolan M."/>
            <person name="Lucas S."/>
            <person name="Chen F."/>
            <person name="Tice H."/>
            <person name="Cheng J.F."/>
            <person name="Han C."/>
            <person name="Bruce D."/>
            <person name="Goodwin L."/>
            <person name="Pitluck S."/>
            <person name="Pati A."/>
            <person name="Ivanova N."/>
            <person name="Mavromatis K."/>
            <person name="Daum C."/>
            <person name="Chen A."/>
            <person name="Palaniappan K."/>
            <person name="Chang Y.J."/>
            <person name="Land M."/>
            <person name="Hauser L."/>
            <person name="Jeffries C.D."/>
            <person name="Detter J.C."/>
            <person name="Rohde M."/>
            <person name="Abt B."/>
            <person name="Pukall R."/>
            <person name="Goker M."/>
            <person name="Bristow J."/>
            <person name="Markowitz V."/>
            <person name="Hugenholtz P."/>
            <person name="Eisen J.A."/>
        </authorList>
    </citation>
    <scope>NUCLEOTIDE SEQUENCE [LARGE SCALE GENOMIC DNA]</scope>
    <source>
        <strain evidence="10 11">DSM 2912</strain>
    </source>
</reference>
<feature type="domain" description="ABC transporter" evidence="8">
    <location>
        <begin position="343"/>
        <end position="577"/>
    </location>
</feature>
<dbReference type="GO" id="GO:0034775">
    <property type="term" value="P:glutathione transmembrane transport"/>
    <property type="evidence" value="ECO:0007669"/>
    <property type="project" value="InterPro"/>
</dbReference>
<accession>D5WRV9</accession>
<dbReference type="HOGENOM" id="CLU_000604_84_9_9"/>
<dbReference type="KEGG" id="bts:Btus_2235"/>
<dbReference type="Proteomes" id="UP000002368">
    <property type="component" value="Chromosome"/>
</dbReference>
<dbReference type="AlphaFoldDB" id="D5WRV9"/>
<dbReference type="Pfam" id="PF00005">
    <property type="entry name" value="ABC_tran"/>
    <property type="match status" value="1"/>
</dbReference>
<keyword evidence="6 7" id="KW-0472">Membrane</keyword>
<evidence type="ECO:0000256" key="4">
    <source>
        <dbReference type="ARBA" id="ARBA00022840"/>
    </source>
</evidence>
<dbReference type="InterPro" id="IPR014223">
    <property type="entry name" value="ABC_CydC/D"/>
</dbReference>
<dbReference type="GO" id="GO:0005886">
    <property type="term" value="C:plasma membrane"/>
    <property type="evidence" value="ECO:0007669"/>
    <property type="project" value="UniProtKB-SubCell"/>
</dbReference>
<feature type="transmembrane region" description="Helical" evidence="7">
    <location>
        <begin position="274"/>
        <end position="292"/>
    </location>
</feature>
<dbReference type="GO" id="GO:0016887">
    <property type="term" value="F:ATP hydrolysis activity"/>
    <property type="evidence" value="ECO:0007669"/>
    <property type="project" value="InterPro"/>
</dbReference>
<dbReference type="InterPro" id="IPR036640">
    <property type="entry name" value="ABC1_TM_sf"/>
</dbReference>
<evidence type="ECO:0000256" key="3">
    <source>
        <dbReference type="ARBA" id="ARBA00022741"/>
    </source>
</evidence>
<dbReference type="PROSITE" id="PS50929">
    <property type="entry name" value="ABC_TM1F"/>
    <property type="match status" value="1"/>
</dbReference>
<dbReference type="GO" id="GO:0140359">
    <property type="term" value="F:ABC-type transporter activity"/>
    <property type="evidence" value="ECO:0007669"/>
    <property type="project" value="InterPro"/>
</dbReference>
<feature type="transmembrane region" description="Helical" evidence="7">
    <location>
        <begin position="242"/>
        <end position="262"/>
    </location>
</feature>
<gene>
    <name evidence="10" type="ordered locus">Btus_2235</name>
</gene>
<dbReference type="InterPro" id="IPR027417">
    <property type="entry name" value="P-loop_NTPase"/>
</dbReference>
<dbReference type="SUPFAM" id="SSF52540">
    <property type="entry name" value="P-loop containing nucleoside triphosphate hydrolases"/>
    <property type="match status" value="1"/>
</dbReference>
<name>D5WRV9_KYRT2</name>
<evidence type="ECO:0000259" key="9">
    <source>
        <dbReference type="PROSITE" id="PS50929"/>
    </source>
</evidence>
<evidence type="ECO:0000313" key="11">
    <source>
        <dbReference type="Proteomes" id="UP000002368"/>
    </source>
</evidence>
<keyword evidence="5 7" id="KW-1133">Transmembrane helix</keyword>
<dbReference type="PROSITE" id="PS50893">
    <property type="entry name" value="ABC_TRANSPORTER_2"/>
    <property type="match status" value="1"/>
</dbReference>
<evidence type="ECO:0000256" key="2">
    <source>
        <dbReference type="ARBA" id="ARBA00022692"/>
    </source>
</evidence>
<evidence type="ECO:0000256" key="5">
    <source>
        <dbReference type="ARBA" id="ARBA00022989"/>
    </source>
</evidence>
<dbReference type="InterPro" id="IPR011527">
    <property type="entry name" value="ABC1_TM_dom"/>
</dbReference>
<dbReference type="eggNOG" id="COG4987">
    <property type="taxonomic scope" value="Bacteria"/>
</dbReference>
<evidence type="ECO:0000259" key="8">
    <source>
        <dbReference type="PROSITE" id="PS50893"/>
    </source>
</evidence>
<dbReference type="Gene3D" id="1.20.1560.10">
    <property type="entry name" value="ABC transporter type 1, transmembrane domain"/>
    <property type="match status" value="1"/>
</dbReference>
<keyword evidence="2 7" id="KW-0812">Transmembrane</keyword>
<protein>
    <submittedName>
        <fullName evidence="10">ABC transporter, CydDC cysteine exporter (CydDC-E) family, permease/ATP-binding protein CydC</fullName>
    </submittedName>
</protein>
<dbReference type="InterPro" id="IPR039421">
    <property type="entry name" value="Type_1_exporter"/>
</dbReference>
<dbReference type="InterPro" id="IPR003593">
    <property type="entry name" value="AAA+_ATPase"/>
</dbReference>